<dbReference type="RefSeq" id="XP_019855158.1">
    <property type="nucleotide sequence ID" value="XM_019999599.1"/>
</dbReference>
<organism evidence="1 2">
    <name type="scientific">Amphimedon queenslandica</name>
    <name type="common">Sponge</name>
    <dbReference type="NCBI Taxonomy" id="400682"/>
    <lineage>
        <taxon>Eukaryota</taxon>
        <taxon>Metazoa</taxon>
        <taxon>Porifera</taxon>
        <taxon>Demospongiae</taxon>
        <taxon>Heteroscleromorpha</taxon>
        <taxon>Haplosclerida</taxon>
        <taxon>Niphatidae</taxon>
        <taxon>Amphimedon</taxon>
    </lineage>
</organism>
<reference evidence="2" key="1">
    <citation type="journal article" date="2010" name="Nature">
        <title>The Amphimedon queenslandica genome and the evolution of animal complexity.</title>
        <authorList>
            <person name="Srivastava M."/>
            <person name="Simakov O."/>
            <person name="Chapman J."/>
            <person name="Fahey B."/>
            <person name="Gauthier M.E."/>
            <person name="Mitros T."/>
            <person name="Richards G.S."/>
            <person name="Conaco C."/>
            <person name="Dacre M."/>
            <person name="Hellsten U."/>
            <person name="Larroux C."/>
            <person name="Putnam N.H."/>
            <person name="Stanke M."/>
            <person name="Adamska M."/>
            <person name="Darling A."/>
            <person name="Degnan S.M."/>
            <person name="Oakley T.H."/>
            <person name="Plachetzki D.C."/>
            <person name="Zhai Y."/>
            <person name="Adamski M."/>
            <person name="Calcino A."/>
            <person name="Cummins S.F."/>
            <person name="Goodstein D.M."/>
            <person name="Harris C."/>
            <person name="Jackson D.J."/>
            <person name="Leys S.P."/>
            <person name="Shu S."/>
            <person name="Woodcroft B.J."/>
            <person name="Vervoort M."/>
            <person name="Kosik K.S."/>
            <person name="Manning G."/>
            <person name="Degnan B.M."/>
            <person name="Rokhsar D.S."/>
        </authorList>
    </citation>
    <scope>NUCLEOTIDE SEQUENCE [LARGE SCALE GENOMIC DNA]</scope>
</reference>
<proteinExistence type="predicted"/>
<sequence length="127" mass="14586">MYRCRSDYGVMPLGLNYYGHTIEVLFCKNSVCDVHHFYVTDFSSVLKMFEYLNRNIEALEKESNSILPIQEPLSFASETEVTMTQQTRLLKLETDVLELKSGVAKLSSDVSEIMHSLKKITERLKIG</sequence>
<dbReference type="KEGG" id="aqu:109584037"/>
<reference evidence="1" key="2">
    <citation type="submission" date="2024-06" db="UniProtKB">
        <authorList>
            <consortium name="EnsemblMetazoa"/>
        </authorList>
    </citation>
    <scope>IDENTIFICATION</scope>
</reference>
<dbReference type="AlphaFoldDB" id="A0AAN0JEQ3"/>
<evidence type="ECO:0000313" key="2">
    <source>
        <dbReference type="Proteomes" id="UP000007879"/>
    </source>
</evidence>
<dbReference type="Proteomes" id="UP000007879">
    <property type="component" value="Unassembled WGS sequence"/>
</dbReference>
<evidence type="ECO:0000313" key="1">
    <source>
        <dbReference type="EnsemblMetazoa" id="XP_019855158.1"/>
    </source>
</evidence>
<dbReference type="GeneID" id="109584037"/>
<name>A0AAN0JEQ3_AMPQE</name>
<protein>
    <submittedName>
        <fullName evidence="1">Uncharacterized protein</fullName>
    </submittedName>
</protein>
<dbReference type="EnsemblMetazoa" id="XM_019999599.1">
    <property type="protein sequence ID" value="XP_019855158.1"/>
    <property type="gene ID" value="LOC109584037"/>
</dbReference>
<keyword evidence="2" id="KW-1185">Reference proteome</keyword>
<accession>A0AAN0JEQ3</accession>